<dbReference type="CDD" id="cd01127">
    <property type="entry name" value="TrwB_TraG_TraD_VirD4"/>
    <property type="match status" value="1"/>
</dbReference>
<dbReference type="InterPro" id="IPR008571">
    <property type="entry name" value="HerA-like"/>
</dbReference>
<feature type="transmembrane region" description="Helical" evidence="1">
    <location>
        <begin position="30"/>
        <end position="49"/>
    </location>
</feature>
<evidence type="ECO:0000256" key="1">
    <source>
        <dbReference type="SAM" id="Phobius"/>
    </source>
</evidence>
<dbReference type="InterPro" id="IPR027417">
    <property type="entry name" value="P-loop_NTPase"/>
</dbReference>
<dbReference type="KEGG" id="camu:CA2015_3514"/>
<dbReference type="InterPro" id="IPR002789">
    <property type="entry name" value="HerA_central"/>
</dbReference>
<evidence type="ECO:0000313" key="4">
    <source>
        <dbReference type="Proteomes" id="UP000036520"/>
    </source>
</evidence>
<feature type="domain" description="Helicase HerA central" evidence="2">
    <location>
        <begin position="397"/>
        <end position="459"/>
    </location>
</feature>
<feature type="transmembrane region" description="Helical" evidence="1">
    <location>
        <begin position="7"/>
        <end position="24"/>
    </location>
</feature>
<feature type="transmembrane region" description="Helical" evidence="1">
    <location>
        <begin position="154"/>
        <end position="171"/>
    </location>
</feature>
<sequence>MTKIYRLLLLGISFILLVSLGYFIRQDFSFLIDDFWFTSGLLLLILLSLIDQPHFSKDTNVFVNAVTAAISLLLVKSENRDFLFWTFLSFIIYLTVSSYILMWLRQNPLNQERKGIQFFSRLNRQLGRPEAIFSAFFLWGGIRQFGITSNEFNILLWFWIIFMILNIPTLAKTIEGIFIKMKETNNQEAIGQIFGVQSKNTFLVKLSEDRTQTTRIFDFVEFKYSIDNKIKKGLILDVYLLNQEQWVKVLTTQEIERIFSNKVLLTSHTPDFVYKITEIPETDYLERLIGLITENSTIEKIKFIYNSKASITEGQLLELTVRNERVLYQVVEGMTRIELLENKNQTGLIIVEAIQLGTWNNETLRFEQFGWVPSINTPVYLATNIDDVPLEQSEYIIGNIPGTNYPVILNKEVAITHHTAILGVTGSGKSVFTRNLIRQVVNETTKVIVIDLTGEYKAKIEDIQPIISEDNANKAFESIELIAAEERKFPNQRDYDLIKAQEEVIKTEFYNSIKIFLEGEPNEAIFELPDISNNSGIIEYTKWFFWVLFKTAKTKQSFGKRVCVVLEEAHTIVPELNSMGVSDFASKATVNSIAQIALQGRKYNIGFFVIAQRTANVSKTVLTQCNSIIVFQEFDKTSSDFLSNYLGWEFIKVLPTLKFRQAIAVGKAFKSNVPMIFEVPNLDT</sequence>
<evidence type="ECO:0000313" key="3">
    <source>
        <dbReference type="EMBL" id="AKP52896.1"/>
    </source>
</evidence>
<accession>A0A0H4PEJ6</accession>
<name>A0A0H4PEJ6_9BACT</name>
<dbReference type="EMBL" id="CP012040">
    <property type="protein sequence ID" value="AKP52896.1"/>
    <property type="molecule type" value="Genomic_DNA"/>
</dbReference>
<dbReference type="RefSeq" id="WP_048643068.1">
    <property type="nucleotide sequence ID" value="NZ_CP012040.1"/>
</dbReference>
<evidence type="ECO:0000259" key="2">
    <source>
        <dbReference type="Pfam" id="PF01935"/>
    </source>
</evidence>
<keyword evidence="1" id="KW-1133">Transmembrane helix</keyword>
<dbReference type="AlphaFoldDB" id="A0A0H4PEJ6"/>
<keyword evidence="1" id="KW-0472">Membrane</keyword>
<dbReference type="Proteomes" id="UP000036520">
    <property type="component" value="Chromosome"/>
</dbReference>
<gene>
    <name evidence="3" type="ORF">CA2015_3514</name>
</gene>
<organism evidence="3 4">
    <name type="scientific">Cyclobacterium amurskyense</name>
    <dbReference type="NCBI Taxonomy" id="320787"/>
    <lineage>
        <taxon>Bacteria</taxon>
        <taxon>Pseudomonadati</taxon>
        <taxon>Bacteroidota</taxon>
        <taxon>Cytophagia</taxon>
        <taxon>Cytophagales</taxon>
        <taxon>Cyclobacteriaceae</taxon>
        <taxon>Cyclobacterium</taxon>
    </lineage>
</organism>
<keyword evidence="4" id="KW-1185">Reference proteome</keyword>
<feature type="transmembrane region" description="Helical" evidence="1">
    <location>
        <begin position="83"/>
        <end position="104"/>
    </location>
</feature>
<keyword evidence="1" id="KW-0812">Transmembrane</keyword>
<dbReference type="PANTHER" id="PTHR42957">
    <property type="entry name" value="HELICASE MJ1565-RELATED"/>
    <property type="match status" value="1"/>
</dbReference>
<dbReference type="Gene3D" id="3.40.50.300">
    <property type="entry name" value="P-loop containing nucleotide triphosphate hydrolases"/>
    <property type="match status" value="1"/>
</dbReference>
<dbReference type="OrthoDB" id="9806951at2"/>
<dbReference type="SUPFAM" id="SSF52540">
    <property type="entry name" value="P-loop containing nucleoside triphosphate hydrolases"/>
    <property type="match status" value="1"/>
</dbReference>
<protein>
    <recommendedName>
        <fullName evidence="2">Helicase HerA central domain-containing protein</fullName>
    </recommendedName>
</protein>
<dbReference type="PATRIC" id="fig|320787.5.peg.3845"/>
<reference evidence="3 4" key="1">
    <citation type="submission" date="2015-07" db="EMBL/GenBank/DDBJ databases">
        <authorList>
            <person name="Kim K.M."/>
        </authorList>
    </citation>
    <scope>NUCLEOTIDE SEQUENCE [LARGE SCALE GENOMIC DNA]</scope>
    <source>
        <strain evidence="3 4">KCTC 12363</strain>
    </source>
</reference>
<dbReference type="PANTHER" id="PTHR42957:SF1">
    <property type="entry name" value="HELICASE MJ1565-RELATED"/>
    <property type="match status" value="1"/>
</dbReference>
<dbReference type="STRING" id="320787.CA2015_3514"/>
<dbReference type="Pfam" id="PF01935">
    <property type="entry name" value="DUF87"/>
    <property type="match status" value="1"/>
</dbReference>
<proteinExistence type="predicted"/>